<dbReference type="Gene3D" id="2.60.120.380">
    <property type="match status" value="1"/>
</dbReference>
<evidence type="ECO:0000259" key="7">
    <source>
        <dbReference type="Pfam" id="PF00082"/>
    </source>
</evidence>
<dbReference type="SUPFAM" id="SSF52743">
    <property type="entry name" value="Subtilisin-like"/>
    <property type="match status" value="1"/>
</dbReference>
<dbReference type="InterPro" id="IPR023828">
    <property type="entry name" value="Peptidase_S8_Ser-AS"/>
</dbReference>
<dbReference type="InterPro" id="IPR013783">
    <property type="entry name" value="Ig-like_fold"/>
</dbReference>
<evidence type="ECO:0000313" key="9">
    <source>
        <dbReference type="EMBL" id="JAC73651.1"/>
    </source>
</evidence>
<dbReference type="GO" id="GO:0004252">
    <property type="term" value="F:serine-type endopeptidase activity"/>
    <property type="evidence" value="ECO:0007669"/>
    <property type="project" value="UniProtKB-UniRule"/>
</dbReference>
<dbReference type="InterPro" id="IPR008979">
    <property type="entry name" value="Galactose-bd-like_sf"/>
</dbReference>
<keyword evidence="6" id="KW-1133">Transmembrane helix</keyword>
<dbReference type="PROSITE" id="PS51892">
    <property type="entry name" value="SUBTILASE"/>
    <property type="match status" value="1"/>
</dbReference>
<dbReference type="PANTHER" id="PTHR43399">
    <property type="entry name" value="SUBTILISIN-RELATED"/>
    <property type="match status" value="1"/>
</dbReference>
<dbReference type="Pfam" id="PF00082">
    <property type="entry name" value="Peptidase_S8"/>
    <property type="match status" value="1"/>
</dbReference>
<accession>A0A061RSZ9</accession>
<dbReference type="GO" id="GO:0006508">
    <property type="term" value="P:proteolysis"/>
    <property type="evidence" value="ECO:0007669"/>
    <property type="project" value="UniProtKB-KW"/>
</dbReference>
<dbReference type="InterPro" id="IPR015500">
    <property type="entry name" value="Peptidase_S8_subtilisin-rel"/>
</dbReference>
<proteinExistence type="inferred from homology"/>
<keyword evidence="6" id="KW-0472">Membrane</keyword>
<feature type="active site" description="Charge relay system" evidence="4 5">
    <location>
        <position position="404"/>
    </location>
</feature>
<keyword evidence="2 5" id="KW-0378">Hydrolase</keyword>
<keyword evidence="3 5" id="KW-0720">Serine protease</keyword>
<dbReference type="SUPFAM" id="SSF52025">
    <property type="entry name" value="PA domain"/>
    <property type="match status" value="1"/>
</dbReference>
<feature type="domain" description="PA" evidence="8">
    <location>
        <begin position="250"/>
        <end position="328"/>
    </location>
</feature>
<sequence length="1456" mass="156198">MGDSGVDVRSCFFYDPDVPFVATGEKDKHGKLFFKSDRHRKIRYYRFFGDSMDGNGHGTHVATSILGNTMDDDWDDYNGMAPGAKLAFTDLGVTGSDSGGGIGVPGNLRRDYFPYGWDAGARIFSESWGSDSTAYDALAKGVDQMAWEEPQFLAVIAAGNFGGLEKDTTINSPATSKNALTVGATLTAESSSLGQVRVVRDGDVFLMTVDGGIPGDGAHNSKYNVQLAYFGPLFGSSLLRKRMPLSMADPLDACSTLTNLEDLQGAAVLVERGGCRFVDKVLNVQRAGGTVALVANNAPSGSFKMTFLGDPNSVASVVIPSASMPRNAARPMVRAFGQGRRLTVRFEEQRLPDDRFSNLAPFSSVGPTDDGRVKPDVVAPGLTLSGGTVSEPGQCRRSVLYGTSMATPLVSGSALLVRQYFEDGFYPTGARNWRSSHEPSGALVKAVLIAGATAMTGTTPSDNPKLNGVPLESPPSIRQGFGRVNVGTSLPLQGAAWRLQVVDQAPIQTGERHKYCITSNGGWLKVVLVWHDPPGDPIAASSLVNDLDVSLRAAGLGGAVILGNGDRDSTNNVEMMHFSNVPEGTVSVLVEGAEVPRGPQPYSLVVLGEFQGELVSEHNPASARGATASDCAVIVAKVFIGPGSLTNNRHPTFTFGTEAPAEIVPDFECRLVALVGGAAGDVAGSHNWTACSSPQSYRNLPDGSYKFSVRGRGEPEADERVFVVDTKPPVPEIATSPGAVSTSNRAVFEFDAPDQTAVSYECHTSSVDELQAMRWPLAARELSGETGDWQNCTSPWEVTLGSPGLRAFSVRASDAAGNTDASSTASALWRFDPDTSKVYTEITQAPPLNTNSTDVQFSFALAREYGRDIEGAGFECRHEAFDKDNPRTFQVAPDWVLCSSPRRIWNQAEGSYVFSVRSASNSGRRSPTTVARRLFSVDRQLPVLEITVHPGELQTGPASTFEFESSEPDAEITCALEAEHGSQDMSSYTQAPCNSPHAFFDLPDGTYTFVLRARDAAGNEAEPVTYTWDVDATAPVLVSLDVTEGSSQKTLKPMNQTAAGGGFQVATSDNTLHFRWNITDGPFGKGVDSVFCFMKPLKVDSSSLQRSSRPDGSVEAHAQAQLCSSPRTYWLSEGNYSFFLSAVDKARNAGSLPHVTVFVDTQRPQSVLRFGPDSMETVPSTVFLTVDSIDAGVAPSGVRDLWALLRPISEDDAESEQRAPLDPVAPPLEVGGGALGVQDVAKVGVSNQESAEEGSNSTAFLRGQGLVKLGEWHRVAHSTALTTLVYEGIPSGFYVFRSMAVDYANNIGRQDKARVFLVDSSLPLPNEEGVGDSILDRTGTSGSSGLSMTLKIAIPVASACLLLFILIASMWRYQRSRATLRQKRFQALRTEAEAESLVYSHERGNLRRTPQSLSVEATDCESNVAVDKVSFSVGPWKLQLDWAPLYRLDYLSSRQE</sequence>
<dbReference type="Gene3D" id="3.40.50.200">
    <property type="entry name" value="Peptidase S8/S53 domain"/>
    <property type="match status" value="2"/>
</dbReference>
<dbReference type="InterPro" id="IPR000209">
    <property type="entry name" value="Peptidase_S8/S53_dom"/>
</dbReference>
<dbReference type="Pfam" id="PF02225">
    <property type="entry name" value="PA"/>
    <property type="match status" value="1"/>
</dbReference>
<dbReference type="PRINTS" id="PR00723">
    <property type="entry name" value="SUBTILISIN"/>
</dbReference>
<reference evidence="9" key="1">
    <citation type="submission" date="2014-05" db="EMBL/GenBank/DDBJ databases">
        <title>The transcriptome of the halophilic microalga Tetraselmis sp. GSL018 isolated from the Great Salt Lake, Utah.</title>
        <authorList>
            <person name="Jinkerson R.E."/>
            <person name="D'Adamo S."/>
            <person name="Posewitz M.C."/>
        </authorList>
    </citation>
    <scope>NUCLEOTIDE SEQUENCE</scope>
    <source>
        <strain evidence="9">GSL018</strain>
    </source>
</reference>
<dbReference type="InterPro" id="IPR034058">
    <property type="entry name" value="TagA/B/C/D_pept_dom"/>
</dbReference>
<dbReference type="InterPro" id="IPR046450">
    <property type="entry name" value="PA_dom_sf"/>
</dbReference>
<dbReference type="EMBL" id="GBEZ01012215">
    <property type="protein sequence ID" value="JAC73651.1"/>
    <property type="molecule type" value="Transcribed_RNA"/>
</dbReference>
<evidence type="ECO:0000256" key="2">
    <source>
        <dbReference type="ARBA" id="ARBA00022801"/>
    </source>
</evidence>
<evidence type="ECO:0000256" key="6">
    <source>
        <dbReference type="SAM" id="Phobius"/>
    </source>
</evidence>
<gene>
    <name evidence="9" type="ORF">TSPGSL018_28260</name>
</gene>
<protein>
    <submittedName>
        <fullName evidence="9">Subtilisin-like protein</fullName>
    </submittedName>
</protein>
<feature type="active site" description="Charge relay system" evidence="4 5">
    <location>
        <position position="57"/>
    </location>
</feature>
<dbReference type="SUPFAM" id="SSF49785">
    <property type="entry name" value="Galactose-binding domain-like"/>
    <property type="match status" value="1"/>
</dbReference>
<dbReference type="InterPro" id="IPR051048">
    <property type="entry name" value="Peptidase_S8/S53_subtilisin"/>
</dbReference>
<organism evidence="9">
    <name type="scientific">Tetraselmis sp. GSL018</name>
    <dbReference type="NCBI Taxonomy" id="582737"/>
    <lineage>
        <taxon>Eukaryota</taxon>
        <taxon>Viridiplantae</taxon>
        <taxon>Chlorophyta</taxon>
        <taxon>core chlorophytes</taxon>
        <taxon>Chlorodendrophyceae</taxon>
        <taxon>Chlorodendrales</taxon>
        <taxon>Chlorodendraceae</taxon>
        <taxon>Tetraselmis</taxon>
    </lineage>
</organism>
<dbReference type="Gene3D" id="2.60.40.10">
    <property type="entry name" value="Immunoglobulins"/>
    <property type="match status" value="1"/>
</dbReference>
<dbReference type="PROSITE" id="PS00138">
    <property type="entry name" value="SUBTILASE_SER"/>
    <property type="match status" value="1"/>
</dbReference>
<dbReference type="InterPro" id="IPR003137">
    <property type="entry name" value="PA_domain"/>
</dbReference>
<evidence type="ECO:0000259" key="8">
    <source>
        <dbReference type="Pfam" id="PF02225"/>
    </source>
</evidence>
<dbReference type="CDD" id="cd04842">
    <property type="entry name" value="Peptidases_S8_Kp43_protease"/>
    <property type="match status" value="1"/>
</dbReference>
<keyword evidence="1 5" id="KW-0645">Protease</keyword>
<comment type="similarity">
    <text evidence="5">Belongs to the peptidase S8 family.</text>
</comment>
<evidence type="ECO:0000256" key="5">
    <source>
        <dbReference type="PROSITE-ProRule" id="PRU01240"/>
    </source>
</evidence>
<evidence type="ECO:0000256" key="1">
    <source>
        <dbReference type="ARBA" id="ARBA00022670"/>
    </source>
</evidence>
<keyword evidence="6" id="KW-0812">Transmembrane</keyword>
<dbReference type="Gene3D" id="3.50.30.30">
    <property type="match status" value="1"/>
</dbReference>
<feature type="transmembrane region" description="Helical" evidence="6">
    <location>
        <begin position="1352"/>
        <end position="1373"/>
    </location>
</feature>
<evidence type="ECO:0000256" key="3">
    <source>
        <dbReference type="ARBA" id="ARBA00022825"/>
    </source>
</evidence>
<name>A0A061RSZ9_9CHLO</name>
<dbReference type="InterPro" id="IPR036852">
    <property type="entry name" value="Peptidase_S8/S53_dom_sf"/>
</dbReference>
<evidence type="ECO:0000256" key="4">
    <source>
        <dbReference type="PIRSR" id="PIRSR615500-1"/>
    </source>
</evidence>
<feature type="active site" description="Charge relay system" evidence="4 5">
    <location>
        <position position="3"/>
    </location>
</feature>
<dbReference type="PANTHER" id="PTHR43399:SF5">
    <property type="entry name" value="PEPTIDASE S8 FAMILY WITH PROTEASE-ASSOCIATED DOMAIN"/>
    <property type="match status" value="1"/>
</dbReference>
<feature type="domain" description="Peptidase S8/S53" evidence="7">
    <location>
        <begin position="50"/>
        <end position="452"/>
    </location>
</feature>